<evidence type="ECO:0000313" key="3">
    <source>
        <dbReference type="Proteomes" id="UP001597459"/>
    </source>
</evidence>
<proteinExistence type="predicted"/>
<reference evidence="3" key="1">
    <citation type="journal article" date="2019" name="Int. J. Syst. Evol. Microbiol.">
        <title>The Global Catalogue of Microorganisms (GCM) 10K type strain sequencing project: providing services to taxonomists for standard genome sequencing and annotation.</title>
        <authorList>
            <consortium name="The Broad Institute Genomics Platform"/>
            <consortium name="The Broad Institute Genome Sequencing Center for Infectious Disease"/>
            <person name="Wu L."/>
            <person name="Ma J."/>
        </authorList>
    </citation>
    <scope>NUCLEOTIDE SEQUENCE [LARGE SCALE GENOMIC DNA]</scope>
    <source>
        <strain evidence="3">KCTC 42423</strain>
    </source>
</reference>
<keyword evidence="3" id="KW-1185">Reference proteome</keyword>
<keyword evidence="1" id="KW-0812">Transmembrane</keyword>
<sequence length="173" mass="20050">MKNKKQHTNTNPFKVPKNYFEEFDTKLFDAIEHQQSNEIPIDLSTGFKTPETYFDTLENKILNTVTATPKKTKVISLFSKRKIFLFSSIAAMIALLITIYTNNNPKETINSLDIADIQNYLLEDVIDISYTDIAEMIDDTDEISFIEELQINDESLIEYLSEEELDDDNIYLD</sequence>
<keyword evidence="1" id="KW-0472">Membrane</keyword>
<organism evidence="2 3">
    <name type="scientific">Aquimarina hainanensis</name>
    <dbReference type="NCBI Taxonomy" id="1578017"/>
    <lineage>
        <taxon>Bacteria</taxon>
        <taxon>Pseudomonadati</taxon>
        <taxon>Bacteroidota</taxon>
        <taxon>Flavobacteriia</taxon>
        <taxon>Flavobacteriales</taxon>
        <taxon>Flavobacteriaceae</taxon>
        <taxon>Aquimarina</taxon>
    </lineage>
</organism>
<gene>
    <name evidence="2" type="ORF">ACFSTE_05455</name>
</gene>
<evidence type="ECO:0000256" key="1">
    <source>
        <dbReference type="SAM" id="Phobius"/>
    </source>
</evidence>
<keyword evidence="1" id="KW-1133">Transmembrane helix</keyword>
<accession>A0ABW5N6Q2</accession>
<dbReference type="EMBL" id="JBHULX010000003">
    <property type="protein sequence ID" value="MFD2590268.1"/>
    <property type="molecule type" value="Genomic_DNA"/>
</dbReference>
<dbReference type="Proteomes" id="UP001597459">
    <property type="component" value="Unassembled WGS sequence"/>
</dbReference>
<dbReference type="RefSeq" id="WP_378255532.1">
    <property type="nucleotide sequence ID" value="NZ_JBHSJV010000001.1"/>
</dbReference>
<feature type="transmembrane region" description="Helical" evidence="1">
    <location>
        <begin position="83"/>
        <end position="101"/>
    </location>
</feature>
<comment type="caution">
    <text evidence="2">The sequence shown here is derived from an EMBL/GenBank/DDBJ whole genome shotgun (WGS) entry which is preliminary data.</text>
</comment>
<protein>
    <submittedName>
        <fullName evidence="2">Uncharacterized protein</fullName>
    </submittedName>
</protein>
<name>A0ABW5N6Q2_9FLAO</name>
<evidence type="ECO:0000313" key="2">
    <source>
        <dbReference type="EMBL" id="MFD2590268.1"/>
    </source>
</evidence>